<reference evidence="1 2" key="1">
    <citation type="submission" date="2019-03" db="EMBL/GenBank/DDBJ databases">
        <title>Single cell metagenomics reveals metabolic interactions within the superorganism composed of flagellate Streblomastix strix and complex community of Bacteroidetes bacteria on its surface.</title>
        <authorList>
            <person name="Treitli S.C."/>
            <person name="Kolisko M."/>
            <person name="Husnik F."/>
            <person name="Keeling P."/>
            <person name="Hampl V."/>
        </authorList>
    </citation>
    <scope>NUCLEOTIDE SEQUENCE [LARGE SCALE GENOMIC DNA]</scope>
    <source>
        <strain evidence="1">ST1C</strain>
    </source>
</reference>
<evidence type="ECO:0000313" key="2">
    <source>
        <dbReference type="Proteomes" id="UP000324800"/>
    </source>
</evidence>
<organism evidence="1 2">
    <name type="scientific">Streblomastix strix</name>
    <dbReference type="NCBI Taxonomy" id="222440"/>
    <lineage>
        <taxon>Eukaryota</taxon>
        <taxon>Metamonada</taxon>
        <taxon>Preaxostyla</taxon>
        <taxon>Oxymonadida</taxon>
        <taxon>Streblomastigidae</taxon>
        <taxon>Streblomastix</taxon>
    </lineage>
</organism>
<name>A0A5J4PLU0_9EUKA</name>
<accession>A0A5J4PLU0</accession>
<dbReference type="AlphaFoldDB" id="A0A5J4PLU0"/>
<evidence type="ECO:0000313" key="1">
    <source>
        <dbReference type="EMBL" id="KAA6309831.1"/>
    </source>
</evidence>
<feature type="non-terminal residue" evidence="1">
    <location>
        <position position="153"/>
    </location>
</feature>
<dbReference type="Proteomes" id="UP000324800">
    <property type="component" value="Unassembled WGS sequence"/>
</dbReference>
<proteinExistence type="predicted"/>
<sequence length="153" mass="16896">ELPVNSESDFVRHAPSKIKVSSAPDLTNDDPVTVNIPTIEHMNLQVLLKADKTQLIDSYTKGETDNLLINKADTGVFYTKGEDDTLLFTMADKTQLIDAYTKSESNNLLNNKADTGVSYTKGEDNALLLLKADKTQLIDSYTKGETDNLLNNK</sequence>
<comment type="caution">
    <text evidence="1">The sequence shown here is derived from an EMBL/GenBank/DDBJ whole genome shotgun (WGS) entry which is preliminary data.</text>
</comment>
<protein>
    <submittedName>
        <fullName evidence="1">Uncharacterized protein</fullName>
    </submittedName>
</protein>
<feature type="non-terminal residue" evidence="1">
    <location>
        <position position="1"/>
    </location>
</feature>
<gene>
    <name evidence="1" type="ORF">EZS28_056430</name>
</gene>
<dbReference type="EMBL" id="SNRW01050083">
    <property type="protein sequence ID" value="KAA6309831.1"/>
    <property type="molecule type" value="Genomic_DNA"/>
</dbReference>